<dbReference type="PANTHER" id="PTHR35678">
    <property type="entry name" value="PROTEIN STPG4"/>
    <property type="match status" value="1"/>
</dbReference>
<dbReference type="SUPFAM" id="SSF47473">
    <property type="entry name" value="EF-hand"/>
    <property type="match status" value="1"/>
</dbReference>
<evidence type="ECO:0000256" key="2">
    <source>
        <dbReference type="ARBA" id="ARBA00004496"/>
    </source>
</evidence>
<dbReference type="Proteomes" id="UP000694723">
    <property type="component" value="Unplaced"/>
</dbReference>
<dbReference type="InterPro" id="IPR018247">
    <property type="entry name" value="EF_Hand_1_Ca_BS"/>
</dbReference>
<dbReference type="Proteomes" id="UP000694570">
    <property type="component" value="Unplaced"/>
</dbReference>
<dbReference type="Proteomes" id="UP000694727">
    <property type="component" value="Unplaced"/>
</dbReference>
<keyword evidence="3" id="KW-0963">Cytoplasm</keyword>
<dbReference type="InterPro" id="IPR011992">
    <property type="entry name" value="EF-hand-dom_pair"/>
</dbReference>
<keyword evidence="5" id="KW-0677">Repeat</keyword>
<dbReference type="Ensembl" id="ENSSSCT00050070801.1">
    <property type="protein sequence ID" value="ENSSSCP00050030436.1"/>
    <property type="gene ID" value="ENSSSCG00050051988.1"/>
</dbReference>
<dbReference type="PANTHER" id="PTHR35678:SF1">
    <property type="entry name" value="PROTEIN STPG4"/>
    <property type="match status" value="1"/>
</dbReference>
<dbReference type="Proteomes" id="UP000694720">
    <property type="component" value="Unplaced"/>
</dbReference>
<organism evidence="10 11">
    <name type="scientific">Sus scrofa</name>
    <name type="common">Pig</name>
    <dbReference type="NCBI Taxonomy" id="9823"/>
    <lineage>
        <taxon>Eukaryota</taxon>
        <taxon>Metazoa</taxon>
        <taxon>Chordata</taxon>
        <taxon>Craniata</taxon>
        <taxon>Vertebrata</taxon>
        <taxon>Euteleostomi</taxon>
        <taxon>Mammalia</taxon>
        <taxon>Eutheria</taxon>
        <taxon>Laurasiatheria</taxon>
        <taxon>Artiodactyla</taxon>
        <taxon>Suina</taxon>
        <taxon>Suidae</taxon>
        <taxon>Sus</taxon>
    </lineage>
</organism>
<dbReference type="Proteomes" id="UP000694724">
    <property type="component" value="Unplaced"/>
</dbReference>
<dbReference type="Pfam" id="PF13499">
    <property type="entry name" value="EF-hand_7"/>
    <property type="match status" value="1"/>
</dbReference>
<sequence>MKDTDSEEEIREAFRVFDKDGNGYISAAELRHVMTNLGEKLTDEEVDEMIREADIDGDGQVNYEETNPEDIIFGKRRMVENSINMIATYGFKNEGRGKPPLVQRNDPVPNDLPQYMPPDFLDLLKKQIATYSFKDKPRSSPSTLVYRDQSVKLSPGQYDLLPAPVPKYASRSFIFRSTVQRFPTGCFTPREGPGPGHYDLKIPMASSVTSCFQSRVPRFLPPCSKTPGPGAYTSSAQFPRQPRTVAKMGREHSLFFNNTIGF</sequence>
<dbReference type="GO" id="GO:0005737">
    <property type="term" value="C:cytoplasm"/>
    <property type="evidence" value="ECO:0007669"/>
    <property type="project" value="UniProtKB-SubCell"/>
</dbReference>
<dbReference type="GO" id="GO:0005634">
    <property type="term" value="C:nucleus"/>
    <property type="evidence" value="ECO:0007669"/>
    <property type="project" value="UniProtKB-SubCell"/>
</dbReference>
<evidence type="ECO:0000313" key="11">
    <source>
        <dbReference type="Proteomes" id="UP000694725"/>
    </source>
</evidence>
<feature type="domain" description="EF-hand" evidence="9">
    <location>
        <begin position="41"/>
        <end position="76"/>
    </location>
</feature>
<dbReference type="InterPro" id="IPR002048">
    <property type="entry name" value="EF_hand_dom"/>
</dbReference>
<gene>
    <name evidence="10" type="primary">CALM2</name>
</gene>
<dbReference type="Ensembl" id="ENSSSCT00015032315.1">
    <property type="protein sequence ID" value="ENSSSCP00015012830.1"/>
    <property type="gene ID" value="ENSSSCG00015024320.1"/>
</dbReference>
<keyword evidence="6" id="KW-0106">Calcium</keyword>
<dbReference type="Gene3D" id="1.10.238.10">
    <property type="entry name" value="EF-hand"/>
    <property type="match status" value="1"/>
</dbReference>
<dbReference type="Ensembl" id="ENSSSCT00055040032.1">
    <property type="protein sequence ID" value="ENSSSCP00055031845.1"/>
    <property type="gene ID" value="ENSSSCG00055020165.1"/>
</dbReference>
<accession>A0A8D1YP64</accession>
<dbReference type="SMR" id="A0A8D1YP64"/>
<evidence type="ECO:0000256" key="4">
    <source>
        <dbReference type="ARBA" id="ARBA00022723"/>
    </source>
</evidence>
<proteinExistence type="predicted"/>
<dbReference type="Ensembl" id="ENSSSCT00060042162.1">
    <property type="protein sequence ID" value="ENSSSCP00060017935.1"/>
    <property type="gene ID" value="ENSSSCG00060031148.1"/>
</dbReference>
<dbReference type="Ensembl" id="ENSSSCT00030004817.1">
    <property type="protein sequence ID" value="ENSSSCP00030001913.1"/>
    <property type="gene ID" value="ENSSSCG00030003577.1"/>
</dbReference>
<evidence type="ECO:0000256" key="1">
    <source>
        <dbReference type="ARBA" id="ARBA00004123"/>
    </source>
</evidence>
<comment type="subcellular location">
    <subcellularLocation>
        <location evidence="2">Cytoplasm</location>
    </subcellularLocation>
    <subcellularLocation>
        <location evidence="1">Nucleus</location>
    </subcellularLocation>
</comment>
<evidence type="ECO:0000259" key="9">
    <source>
        <dbReference type="PROSITE" id="PS50222"/>
    </source>
</evidence>
<name>A0A8D1YP64_PIG</name>
<dbReference type="CDD" id="cd00051">
    <property type="entry name" value="EFh"/>
    <property type="match status" value="1"/>
</dbReference>
<keyword evidence="4" id="KW-0479">Metal-binding</keyword>
<keyword evidence="7" id="KW-0539">Nucleus</keyword>
<evidence type="ECO:0000256" key="8">
    <source>
        <dbReference type="ARBA" id="ARBA00072320"/>
    </source>
</evidence>
<dbReference type="GO" id="GO:0005509">
    <property type="term" value="F:calcium ion binding"/>
    <property type="evidence" value="ECO:0007669"/>
    <property type="project" value="InterPro"/>
</dbReference>
<dbReference type="Ensembl" id="ENSSSCT00025073034.1">
    <property type="protein sequence ID" value="ENSSSCP00025031650.1"/>
    <property type="gene ID" value="ENSSSCG00025053005.1"/>
</dbReference>
<dbReference type="AlphaFoldDB" id="A0A8D1YP64"/>
<dbReference type="Ensembl" id="ENSSSCT00035074309.1">
    <property type="protein sequence ID" value="ENSSSCP00035030152.1"/>
    <property type="gene ID" value="ENSSSCG00035055683.1"/>
</dbReference>
<evidence type="ECO:0000256" key="6">
    <source>
        <dbReference type="ARBA" id="ARBA00022837"/>
    </source>
</evidence>
<evidence type="ECO:0000256" key="7">
    <source>
        <dbReference type="ARBA" id="ARBA00023242"/>
    </source>
</evidence>
<reference evidence="10" key="1">
    <citation type="submission" date="2025-05" db="UniProtKB">
        <authorList>
            <consortium name="Ensembl"/>
        </authorList>
    </citation>
    <scope>IDENTIFICATION</scope>
</reference>
<dbReference type="PROSITE" id="PS00018">
    <property type="entry name" value="EF_HAND_1"/>
    <property type="match status" value="1"/>
</dbReference>
<dbReference type="PROSITE" id="PS50222">
    <property type="entry name" value="EF_HAND_2"/>
    <property type="match status" value="2"/>
</dbReference>
<dbReference type="FunFam" id="1.10.238.10:FF:000003">
    <property type="entry name" value="Calmodulin A"/>
    <property type="match status" value="1"/>
</dbReference>
<feature type="domain" description="EF-hand" evidence="9">
    <location>
        <begin position="5"/>
        <end position="40"/>
    </location>
</feature>
<dbReference type="Pfam" id="PF07004">
    <property type="entry name" value="SHIPPO-rpt"/>
    <property type="match status" value="2"/>
</dbReference>
<evidence type="ECO:0000256" key="3">
    <source>
        <dbReference type="ARBA" id="ARBA00022490"/>
    </source>
</evidence>
<protein>
    <recommendedName>
        <fullName evidence="8">EF-hand calcium-binding domain-containing protein 11</fullName>
    </recommendedName>
</protein>
<dbReference type="SMART" id="SM00054">
    <property type="entry name" value="EFh"/>
    <property type="match status" value="2"/>
</dbReference>
<dbReference type="Proteomes" id="UP000694726">
    <property type="component" value="Unplaced"/>
</dbReference>
<dbReference type="Proteomes" id="UP000694571">
    <property type="component" value="Unplaced"/>
</dbReference>
<dbReference type="Ensembl" id="ENSSSCT00065053956.1">
    <property type="protein sequence ID" value="ENSSSCP00065023463.1"/>
    <property type="gene ID" value="ENSSSCG00065039428.1"/>
</dbReference>
<evidence type="ECO:0000313" key="10">
    <source>
        <dbReference type="Ensembl" id="ENSSSCP00065023463.1"/>
    </source>
</evidence>
<dbReference type="InterPro" id="IPR010736">
    <property type="entry name" value="SHIPPO-rpt"/>
</dbReference>
<dbReference type="Proteomes" id="UP000694725">
    <property type="component" value="Unplaced"/>
</dbReference>
<evidence type="ECO:0000256" key="5">
    <source>
        <dbReference type="ARBA" id="ARBA00022737"/>
    </source>
</evidence>